<dbReference type="AlphaFoldDB" id="S9R478"/>
<reference evidence="3" key="1">
    <citation type="journal article" date="2014" name="Stand. Genomic Sci.">
        <title>Genome sequence of the exopolysaccharide-producing Salipiger mucosus type strain (DSM 16094(T)), a moderately halophilic member of the Roseobacter clade.</title>
        <authorList>
            <person name="Riedel T."/>
            <person name="Spring S."/>
            <person name="Fiebig A."/>
            <person name="Petersen J."/>
            <person name="Kyrpides N.C."/>
            <person name="Goker M."/>
            <person name="Klenk H.P."/>
        </authorList>
    </citation>
    <scope>NUCLEOTIDE SEQUENCE [LARGE SCALE GENOMIC DNA]</scope>
    <source>
        <strain evidence="3">DSM 16094</strain>
    </source>
</reference>
<comment type="caution">
    <text evidence="2">The sequence shown here is derived from an EMBL/GenBank/DDBJ whole genome shotgun (WGS) entry which is preliminary data.</text>
</comment>
<dbReference type="OrthoDB" id="7857490at2"/>
<evidence type="ECO:0000313" key="2">
    <source>
        <dbReference type="EMBL" id="EPX86727.1"/>
    </source>
</evidence>
<accession>S9R478</accession>
<feature type="signal peptide" evidence="1">
    <location>
        <begin position="1"/>
        <end position="22"/>
    </location>
</feature>
<dbReference type="EMBL" id="APVH01000004">
    <property type="protein sequence ID" value="EPX86727.1"/>
    <property type="molecule type" value="Genomic_DNA"/>
</dbReference>
<proteinExistence type="predicted"/>
<protein>
    <submittedName>
        <fullName evidence="2">Uncharacterized protein</fullName>
    </submittedName>
</protein>
<keyword evidence="1" id="KW-0732">Signal</keyword>
<dbReference type="STRING" id="1123237.Salmuc_01204"/>
<dbReference type="eggNOG" id="ENOG50307R7">
    <property type="taxonomic scope" value="Bacteria"/>
</dbReference>
<dbReference type="Proteomes" id="UP000015347">
    <property type="component" value="Unassembled WGS sequence"/>
</dbReference>
<evidence type="ECO:0000313" key="3">
    <source>
        <dbReference type="Proteomes" id="UP000015347"/>
    </source>
</evidence>
<dbReference type="RefSeq" id="WP_020043071.1">
    <property type="nucleotide sequence ID" value="NZ_KE557273.1"/>
</dbReference>
<gene>
    <name evidence="2" type="ORF">Salmuc_01204</name>
</gene>
<name>S9R478_9RHOB</name>
<evidence type="ECO:0000256" key="1">
    <source>
        <dbReference type="SAM" id="SignalP"/>
    </source>
</evidence>
<keyword evidence="3" id="KW-1185">Reference proteome</keyword>
<sequence>MRLLRVLLLSLAPALVAGAALAGAWPRPQGETFVSTAARFSWPQRIETWLSYRPTLAWYSLYAEHGLTDRWTLGLDLGRSERGTGKAFAFLRYPLRDRDRGPKISAQLGIGQKFGQPALQPGLSLGLGLENGWLAADGLAEIRTRSAMIDLKLDLTWGLKFDSGRMLILQMQTGAPALAEPFARLAPSMVFPLTDTFKAEVGGMYGLRGDEHMGVMFGLWAEF</sequence>
<organism evidence="2 3">
    <name type="scientific">Salipiger mucosus DSM 16094</name>
    <dbReference type="NCBI Taxonomy" id="1123237"/>
    <lineage>
        <taxon>Bacteria</taxon>
        <taxon>Pseudomonadati</taxon>
        <taxon>Pseudomonadota</taxon>
        <taxon>Alphaproteobacteria</taxon>
        <taxon>Rhodobacterales</taxon>
        <taxon>Roseobacteraceae</taxon>
        <taxon>Salipiger</taxon>
    </lineage>
</organism>
<feature type="chain" id="PRO_5004555575" evidence="1">
    <location>
        <begin position="23"/>
        <end position="223"/>
    </location>
</feature>
<dbReference type="HOGENOM" id="CLU_085059_0_0_5"/>